<name>A0ACB8YSJ8_9ASTR</name>
<comment type="caution">
    <text evidence="1">The sequence shown here is derived from an EMBL/GenBank/DDBJ whole genome shotgun (WGS) entry which is preliminary data.</text>
</comment>
<protein>
    <submittedName>
        <fullName evidence="1">Uncharacterized protein</fullName>
    </submittedName>
</protein>
<sequence length="123" mass="13570">MDMKLWPTCHNGNGNVGKLRSRCPKLSVKGGPSRYAKIQGGSSRGTRETWVPGVFLGLPRGTRGRWSFSLALITIMVLALKQSMVIERRCITRDELTSGRGGNLVDFDPMIVEEVMGYLVTIS</sequence>
<keyword evidence="2" id="KW-1185">Reference proteome</keyword>
<evidence type="ECO:0000313" key="1">
    <source>
        <dbReference type="EMBL" id="KAI3688231.1"/>
    </source>
</evidence>
<proteinExistence type="predicted"/>
<organism evidence="1 2">
    <name type="scientific">Smallanthus sonchifolius</name>
    <dbReference type="NCBI Taxonomy" id="185202"/>
    <lineage>
        <taxon>Eukaryota</taxon>
        <taxon>Viridiplantae</taxon>
        <taxon>Streptophyta</taxon>
        <taxon>Embryophyta</taxon>
        <taxon>Tracheophyta</taxon>
        <taxon>Spermatophyta</taxon>
        <taxon>Magnoliopsida</taxon>
        <taxon>eudicotyledons</taxon>
        <taxon>Gunneridae</taxon>
        <taxon>Pentapetalae</taxon>
        <taxon>asterids</taxon>
        <taxon>campanulids</taxon>
        <taxon>Asterales</taxon>
        <taxon>Asteraceae</taxon>
        <taxon>Asteroideae</taxon>
        <taxon>Heliantheae alliance</taxon>
        <taxon>Millerieae</taxon>
        <taxon>Smallanthus</taxon>
    </lineage>
</organism>
<gene>
    <name evidence="1" type="ORF">L1987_81942</name>
</gene>
<dbReference type="EMBL" id="CM042044">
    <property type="protein sequence ID" value="KAI3688231.1"/>
    <property type="molecule type" value="Genomic_DNA"/>
</dbReference>
<reference evidence="2" key="1">
    <citation type="journal article" date="2022" name="Mol. Ecol. Resour.">
        <title>The genomes of chicory, endive, great burdock and yacon provide insights into Asteraceae palaeo-polyploidization history and plant inulin production.</title>
        <authorList>
            <person name="Fan W."/>
            <person name="Wang S."/>
            <person name="Wang H."/>
            <person name="Wang A."/>
            <person name="Jiang F."/>
            <person name="Liu H."/>
            <person name="Zhao H."/>
            <person name="Xu D."/>
            <person name="Zhang Y."/>
        </authorList>
    </citation>
    <scope>NUCLEOTIDE SEQUENCE [LARGE SCALE GENOMIC DNA]</scope>
    <source>
        <strain evidence="2">cv. Yunnan</strain>
    </source>
</reference>
<accession>A0ACB8YSJ8</accession>
<evidence type="ECO:0000313" key="2">
    <source>
        <dbReference type="Proteomes" id="UP001056120"/>
    </source>
</evidence>
<dbReference type="Proteomes" id="UP001056120">
    <property type="component" value="Linkage Group LG27"/>
</dbReference>
<reference evidence="1 2" key="2">
    <citation type="journal article" date="2022" name="Mol. Ecol. Resour.">
        <title>The genomes of chicory, endive, great burdock and yacon provide insights into Asteraceae paleo-polyploidization history and plant inulin production.</title>
        <authorList>
            <person name="Fan W."/>
            <person name="Wang S."/>
            <person name="Wang H."/>
            <person name="Wang A."/>
            <person name="Jiang F."/>
            <person name="Liu H."/>
            <person name="Zhao H."/>
            <person name="Xu D."/>
            <person name="Zhang Y."/>
        </authorList>
    </citation>
    <scope>NUCLEOTIDE SEQUENCE [LARGE SCALE GENOMIC DNA]</scope>
    <source>
        <strain evidence="2">cv. Yunnan</strain>
        <tissue evidence="1">Leaves</tissue>
    </source>
</reference>